<accession>A0A0H5PYR0</accession>
<dbReference type="EMBL" id="LN853044">
    <property type="protein sequence ID" value="CRY94876.1"/>
    <property type="molecule type" value="Genomic_DNA"/>
</dbReference>
<reference evidence="2" key="2">
    <citation type="submission" date="2015-07" db="EMBL/GenBank/DDBJ databases">
        <title>Plasmids, circular viruses and viroids from rat gut.</title>
        <authorList>
            <person name="Jorgensen T.J."/>
            <person name="Hansen M.A."/>
            <person name="Xu Z."/>
            <person name="Tabak M.A."/>
            <person name="Sorensen S.J."/>
            <person name="Hansen L.H."/>
        </authorList>
    </citation>
    <scope>NUCLEOTIDE SEQUENCE</scope>
    <source>
        <strain evidence="2">RGRH0394</strain>
    </source>
</reference>
<evidence type="ECO:0000256" key="1">
    <source>
        <dbReference type="SAM" id="Phobius"/>
    </source>
</evidence>
<name>A0A0H5PYR0_9ZZZZ</name>
<proteinExistence type="predicted"/>
<feature type="transmembrane region" description="Helical" evidence="1">
    <location>
        <begin position="172"/>
        <end position="194"/>
    </location>
</feature>
<feature type="transmembrane region" description="Helical" evidence="1">
    <location>
        <begin position="106"/>
        <end position="126"/>
    </location>
</feature>
<keyword evidence="1" id="KW-0472">Membrane</keyword>
<evidence type="ECO:0000313" key="2">
    <source>
        <dbReference type="EMBL" id="CRY94876.1"/>
    </source>
</evidence>
<feature type="transmembrane region" description="Helical" evidence="1">
    <location>
        <begin position="72"/>
        <end position="94"/>
    </location>
</feature>
<feature type="transmembrane region" description="Helical" evidence="1">
    <location>
        <begin position="23"/>
        <end position="51"/>
    </location>
</feature>
<organism evidence="2">
    <name type="scientific">uncultured prokaryote</name>
    <dbReference type="NCBI Taxonomy" id="198431"/>
    <lineage>
        <taxon>unclassified sequences</taxon>
        <taxon>environmental samples</taxon>
    </lineage>
</organism>
<sequence length="211" mass="24135">MLSRIFDTDNIIFRFFSKVGYIWWLHTLWLVCSLPIITIGASTTALCYSCMKLHKKEGYVTKNFFHSFKENFVQSTILFLIFLVVGSLLLLDLILGNQIDFGVGRLVRYGAMALLIPYFMTLLYVFAVQAKFVNSISKTIKYAFGVAWRYFKYTLQIILIVAGVFALNMTIILFNVITLSIGVGIVVYILAIYYNRIFDDIIAVSCTCSLR</sequence>
<reference evidence="2" key="1">
    <citation type="submission" date="2015-06" db="EMBL/GenBank/DDBJ databases">
        <authorList>
            <person name="Joergensen T."/>
        </authorList>
    </citation>
    <scope>NUCLEOTIDE SEQUENCE</scope>
    <source>
        <strain evidence="2">RGRH0394</strain>
    </source>
</reference>
<keyword evidence="1" id="KW-0812">Transmembrane</keyword>
<dbReference type="Pfam" id="PF04854">
    <property type="entry name" value="DUF624"/>
    <property type="match status" value="1"/>
</dbReference>
<dbReference type="InterPro" id="IPR006938">
    <property type="entry name" value="DUF624"/>
</dbReference>
<feature type="transmembrane region" description="Helical" evidence="1">
    <location>
        <begin position="147"/>
        <end position="166"/>
    </location>
</feature>
<keyword evidence="1" id="KW-1133">Transmembrane helix</keyword>
<evidence type="ECO:0008006" key="3">
    <source>
        <dbReference type="Google" id="ProtNLM"/>
    </source>
</evidence>
<protein>
    <recommendedName>
        <fullName evidence="3">Glycerophosphoryl diester phosphodiesterase membrane domain-containing protein</fullName>
    </recommendedName>
</protein>
<dbReference type="AlphaFoldDB" id="A0A0H5PYR0"/>